<evidence type="ECO:0000313" key="2">
    <source>
        <dbReference type="WBParaSite" id="PgR024_g053_t01"/>
    </source>
</evidence>
<name>A0A915B513_PARUN</name>
<reference evidence="2" key="1">
    <citation type="submission" date="2022-11" db="UniProtKB">
        <authorList>
            <consortium name="WormBaseParasite"/>
        </authorList>
    </citation>
    <scope>IDENTIFICATION</scope>
</reference>
<evidence type="ECO:0000313" key="1">
    <source>
        <dbReference type="Proteomes" id="UP000887569"/>
    </source>
</evidence>
<organism evidence="1 2">
    <name type="scientific">Parascaris univalens</name>
    <name type="common">Nematode worm</name>
    <dbReference type="NCBI Taxonomy" id="6257"/>
    <lineage>
        <taxon>Eukaryota</taxon>
        <taxon>Metazoa</taxon>
        <taxon>Ecdysozoa</taxon>
        <taxon>Nematoda</taxon>
        <taxon>Chromadorea</taxon>
        <taxon>Rhabditida</taxon>
        <taxon>Spirurina</taxon>
        <taxon>Ascaridomorpha</taxon>
        <taxon>Ascaridoidea</taxon>
        <taxon>Ascarididae</taxon>
        <taxon>Parascaris</taxon>
    </lineage>
</organism>
<protein>
    <submittedName>
        <fullName evidence="2">Uncharacterized protein</fullName>
    </submittedName>
</protein>
<accession>A0A915B513</accession>
<dbReference type="AlphaFoldDB" id="A0A915B513"/>
<proteinExistence type="predicted"/>
<dbReference type="Proteomes" id="UP000887569">
    <property type="component" value="Unplaced"/>
</dbReference>
<dbReference type="WBParaSite" id="PgR024_g053_t01">
    <property type="protein sequence ID" value="PgR024_g053_t01"/>
    <property type="gene ID" value="PgR024_g053"/>
</dbReference>
<sequence length="101" mass="12085">VTETSQHLVAAVWISSSEDWFTMLIPQSHILEHLCAVIIFHLAVCSWDRIFIGWERISVLDIYPRVFDHRNAVRCHRIAEEDHHFLKFRRSGQFHILQQRH</sequence>
<keyword evidence="1" id="KW-1185">Reference proteome</keyword>